<proteinExistence type="predicted"/>
<accession>A0ABT7XJ67</accession>
<dbReference type="CDD" id="cd13703">
    <property type="entry name" value="PBP2_HisJ_LAO"/>
    <property type="match status" value="1"/>
</dbReference>
<evidence type="ECO:0000256" key="2">
    <source>
        <dbReference type="SAM" id="SignalP"/>
    </source>
</evidence>
<feature type="domain" description="Solute-binding protein family 3/N-terminal" evidence="3">
    <location>
        <begin position="28"/>
        <end position="254"/>
    </location>
</feature>
<feature type="chain" id="PRO_5046627291" evidence="2">
    <location>
        <begin position="24"/>
        <end position="257"/>
    </location>
</feature>
<comment type="caution">
    <text evidence="4">The sequence shown here is derived from an EMBL/GenBank/DDBJ whole genome shotgun (WGS) entry which is preliminary data.</text>
</comment>
<name>A0ABT7XJ67_9NEIS</name>
<dbReference type="Gene3D" id="3.40.190.10">
    <property type="entry name" value="Periplasmic binding protein-like II"/>
    <property type="match status" value="2"/>
</dbReference>
<dbReference type="PANTHER" id="PTHR35936:SF13">
    <property type="entry name" value="HISTIDINE-BINDING PERIPLASMIC PROTEIN"/>
    <property type="match status" value="1"/>
</dbReference>
<gene>
    <name evidence="4" type="ORF">QU481_02495</name>
</gene>
<dbReference type="Proteomes" id="UP001168540">
    <property type="component" value="Unassembled WGS sequence"/>
</dbReference>
<feature type="signal peptide" evidence="2">
    <location>
        <begin position="1"/>
        <end position="23"/>
    </location>
</feature>
<evidence type="ECO:0000313" key="5">
    <source>
        <dbReference type="Proteomes" id="UP001168540"/>
    </source>
</evidence>
<keyword evidence="5" id="KW-1185">Reference proteome</keyword>
<dbReference type="InterPro" id="IPR001638">
    <property type="entry name" value="Solute-binding_3/MltF_N"/>
</dbReference>
<evidence type="ECO:0000313" key="4">
    <source>
        <dbReference type="EMBL" id="MDN0073763.1"/>
    </source>
</evidence>
<protein>
    <submittedName>
        <fullName evidence="4">ABC transporter substrate-binding protein</fullName>
    </submittedName>
</protein>
<dbReference type="EMBL" id="JAUEDK010000003">
    <property type="protein sequence ID" value="MDN0073763.1"/>
    <property type="molecule type" value="Genomic_DNA"/>
</dbReference>
<evidence type="ECO:0000256" key="1">
    <source>
        <dbReference type="ARBA" id="ARBA00022729"/>
    </source>
</evidence>
<keyword evidence="1 2" id="KW-0732">Signal</keyword>
<reference evidence="4" key="1">
    <citation type="submission" date="2023-06" db="EMBL/GenBank/DDBJ databases">
        <authorList>
            <person name="Zhang S."/>
        </authorList>
    </citation>
    <scope>NUCLEOTIDE SEQUENCE</scope>
    <source>
        <strain evidence="4">SG2303</strain>
    </source>
</reference>
<dbReference type="SUPFAM" id="SSF53850">
    <property type="entry name" value="Periplasmic binding protein-like II"/>
    <property type="match status" value="1"/>
</dbReference>
<dbReference type="RefSeq" id="WP_289828304.1">
    <property type="nucleotide sequence ID" value="NZ_JAUEDK010000003.1"/>
</dbReference>
<sequence length="257" mass="27697">MNTKFTTLCLAGLLAVAAAPSFAKEIKEIRWGVDGGYPPFDVISPSGEITGFDPDIAKAVCADLKARCVFVKQPFDSMIAALNANKYDAVIASLNVTPERLKEVDFSDKYYSSSPRLVARKGSPLQPTVASLSGKVVGVQSGSIHETYAKTHWAGKGVKIATYANQDNVFLDLASGRIDASLQDNIQAETSFLRTDKGKNFAFAGPKLGGNATPVAIALRKNDPELKAAINQAIAHIRANGTYDKIQKKYFAFDIYN</sequence>
<organism evidence="4 5">
    <name type="scientific">Crenobacter oryzisoli</name>
    <dbReference type="NCBI Taxonomy" id="3056844"/>
    <lineage>
        <taxon>Bacteria</taxon>
        <taxon>Pseudomonadati</taxon>
        <taxon>Pseudomonadota</taxon>
        <taxon>Betaproteobacteria</taxon>
        <taxon>Neisseriales</taxon>
        <taxon>Neisseriaceae</taxon>
        <taxon>Crenobacter</taxon>
    </lineage>
</organism>
<dbReference type="PANTHER" id="PTHR35936">
    <property type="entry name" value="MEMBRANE-BOUND LYTIC MUREIN TRANSGLYCOSYLASE F"/>
    <property type="match status" value="1"/>
</dbReference>
<evidence type="ECO:0000259" key="3">
    <source>
        <dbReference type="SMART" id="SM00062"/>
    </source>
</evidence>
<dbReference type="Pfam" id="PF00497">
    <property type="entry name" value="SBP_bac_3"/>
    <property type="match status" value="1"/>
</dbReference>
<dbReference type="SMART" id="SM00062">
    <property type="entry name" value="PBPb"/>
    <property type="match status" value="1"/>
</dbReference>